<sequence length="80" mass="9586">MGTFEITKVRDFFELGRGAYKIAEKLKIKSVHSVEQWPLRGIPKSYWDAVCEHYPFMTIETCFRISEIARKEYRKRLEAR</sequence>
<gene>
    <name evidence="1" type="ORF">UFOVP591_45</name>
</gene>
<reference evidence="1" key="1">
    <citation type="submission" date="2020-04" db="EMBL/GenBank/DDBJ databases">
        <authorList>
            <person name="Chiriac C."/>
            <person name="Salcher M."/>
            <person name="Ghai R."/>
            <person name="Kavagutti S V."/>
        </authorList>
    </citation>
    <scope>NUCLEOTIDE SEQUENCE</scope>
</reference>
<organism evidence="1">
    <name type="scientific">uncultured Caudovirales phage</name>
    <dbReference type="NCBI Taxonomy" id="2100421"/>
    <lineage>
        <taxon>Viruses</taxon>
        <taxon>Duplodnaviria</taxon>
        <taxon>Heunggongvirae</taxon>
        <taxon>Uroviricota</taxon>
        <taxon>Caudoviricetes</taxon>
        <taxon>Peduoviridae</taxon>
        <taxon>Maltschvirus</taxon>
        <taxon>Maltschvirus maltsch</taxon>
    </lineage>
</organism>
<accession>A0A6J5N8F3</accession>
<name>A0A6J5N8F3_9CAUD</name>
<protein>
    <submittedName>
        <fullName evidence="1">Uncharacterized protein</fullName>
    </submittedName>
</protein>
<evidence type="ECO:0000313" key="1">
    <source>
        <dbReference type="EMBL" id="CAB4151989.1"/>
    </source>
</evidence>
<dbReference type="EMBL" id="LR796555">
    <property type="protein sequence ID" value="CAB4151989.1"/>
    <property type="molecule type" value="Genomic_DNA"/>
</dbReference>
<proteinExistence type="predicted"/>